<reference evidence="2 3" key="1">
    <citation type="submission" date="2019-04" db="EMBL/GenBank/DDBJ databases">
        <authorList>
            <person name="Dong K."/>
        </authorList>
    </citation>
    <scope>NUCLEOTIDE SEQUENCE [LARGE SCALE GENOMIC DNA]</scope>
    <source>
        <strain evidence="3">dk3543</strain>
    </source>
</reference>
<feature type="domain" description="Protein NO VEIN C-terminal" evidence="1">
    <location>
        <begin position="154"/>
        <end position="245"/>
    </location>
</feature>
<gene>
    <name evidence="2" type="ORF">FC770_05730</name>
</gene>
<comment type="caution">
    <text evidence="2">The sequence shown here is derived from an EMBL/GenBank/DDBJ whole genome shotgun (WGS) entry which is preliminary data.</text>
</comment>
<evidence type="ECO:0000313" key="2">
    <source>
        <dbReference type="EMBL" id="TKI64620.1"/>
    </source>
</evidence>
<dbReference type="InterPro" id="IPR024975">
    <property type="entry name" value="NOV_C"/>
</dbReference>
<keyword evidence="3" id="KW-1185">Reference proteome</keyword>
<protein>
    <submittedName>
        <fullName evidence="2">DUF3883 domain-containing protein</fullName>
    </submittedName>
</protein>
<dbReference type="EMBL" id="SZPY01000001">
    <property type="protein sequence ID" value="TKI64620.1"/>
    <property type="molecule type" value="Genomic_DNA"/>
</dbReference>
<dbReference type="RefSeq" id="WP_137065078.1">
    <property type="nucleotide sequence ID" value="NZ_CP040748.1"/>
</dbReference>
<dbReference type="OrthoDB" id="9802640at2"/>
<name>A0A4U2YTV9_9ACTN</name>
<sequence>MAEAWTREEVSLTVDAYLSMLRHELDGRAYSKAEHRRELKRHLTRSDGSIEYKFQNISAVLMEMGGVPIPGYKPAVNVQNLLREVVAERYETDAELAARLLLLAEAPVSRVAGALGPASPVPDVTRMPRRSNRVAKHVDYQAIEARNRAVGLLGEQLVVQREKRRLFQAGHPELADRVRHVAVEDGDGLGYDVLSWTISGTERFLEVKTTRFTELQPFLVSRNEVDLSAEEPERFSLMRVFSLEKPTLGFYELPGSLKKTAELRSELYSGVPRAS</sequence>
<evidence type="ECO:0000313" key="3">
    <source>
        <dbReference type="Proteomes" id="UP000307808"/>
    </source>
</evidence>
<dbReference type="Pfam" id="PF13020">
    <property type="entry name" value="NOV_C"/>
    <property type="match status" value="1"/>
</dbReference>
<accession>A0A4U2YTV9</accession>
<proteinExistence type="predicted"/>
<evidence type="ECO:0000259" key="1">
    <source>
        <dbReference type="Pfam" id="PF13020"/>
    </source>
</evidence>
<dbReference type="AlphaFoldDB" id="A0A4U2YTV9"/>
<dbReference type="Proteomes" id="UP000307808">
    <property type="component" value="Unassembled WGS sequence"/>
</dbReference>
<organism evidence="2 3">
    <name type="scientific">Nocardioides jishulii</name>
    <dbReference type="NCBI Taxonomy" id="2575440"/>
    <lineage>
        <taxon>Bacteria</taxon>
        <taxon>Bacillati</taxon>
        <taxon>Actinomycetota</taxon>
        <taxon>Actinomycetes</taxon>
        <taxon>Propionibacteriales</taxon>
        <taxon>Nocardioidaceae</taxon>
        <taxon>Nocardioides</taxon>
    </lineage>
</organism>